<gene>
    <name evidence="1" type="ORF">KI387_026776</name>
</gene>
<sequence length="62" mass="6986">ILVEVEKNSKAIEVLRDLVRNQLKWLCPQITRGVYALGDVGKKLEGVVEAMNTQQDGLDFDE</sequence>
<evidence type="ECO:0000313" key="2">
    <source>
        <dbReference type="Proteomes" id="UP000824469"/>
    </source>
</evidence>
<reference evidence="1 2" key="1">
    <citation type="journal article" date="2021" name="Nat. Plants">
        <title>The Taxus genome provides insights into paclitaxel biosynthesis.</title>
        <authorList>
            <person name="Xiong X."/>
            <person name="Gou J."/>
            <person name="Liao Q."/>
            <person name="Li Y."/>
            <person name="Zhou Q."/>
            <person name="Bi G."/>
            <person name="Li C."/>
            <person name="Du R."/>
            <person name="Wang X."/>
            <person name="Sun T."/>
            <person name="Guo L."/>
            <person name="Liang H."/>
            <person name="Lu P."/>
            <person name="Wu Y."/>
            <person name="Zhang Z."/>
            <person name="Ro D.K."/>
            <person name="Shang Y."/>
            <person name="Huang S."/>
            <person name="Yan J."/>
        </authorList>
    </citation>
    <scope>NUCLEOTIDE SEQUENCE [LARGE SCALE GENOMIC DNA]</scope>
    <source>
        <strain evidence="1">Ta-2019</strain>
    </source>
</reference>
<feature type="non-terminal residue" evidence="1">
    <location>
        <position position="62"/>
    </location>
</feature>
<name>A0AA38FWM5_TAXCH</name>
<evidence type="ECO:0000313" key="1">
    <source>
        <dbReference type="EMBL" id="KAH9311741.1"/>
    </source>
</evidence>
<dbReference type="AlphaFoldDB" id="A0AA38FWM5"/>
<protein>
    <submittedName>
        <fullName evidence="1">Uncharacterized protein</fullName>
    </submittedName>
</protein>
<dbReference type="Proteomes" id="UP000824469">
    <property type="component" value="Unassembled WGS sequence"/>
</dbReference>
<comment type="caution">
    <text evidence="1">The sequence shown here is derived from an EMBL/GenBank/DDBJ whole genome shotgun (WGS) entry which is preliminary data.</text>
</comment>
<accession>A0AA38FWM5</accession>
<dbReference type="EMBL" id="JAHRHJ020000006">
    <property type="protein sequence ID" value="KAH9311741.1"/>
    <property type="molecule type" value="Genomic_DNA"/>
</dbReference>
<proteinExistence type="predicted"/>
<keyword evidence="2" id="KW-1185">Reference proteome</keyword>
<feature type="non-terminal residue" evidence="1">
    <location>
        <position position="1"/>
    </location>
</feature>
<organism evidence="1 2">
    <name type="scientific">Taxus chinensis</name>
    <name type="common">Chinese yew</name>
    <name type="synonym">Taxus wallichiana var. chinensis</name>
    <dbReference type="NCBI Taxonomy" id="29808"/>
    <lineage>
        <taxon>Eukaryota</taxon>
        <taxon>Viridiplantae</taxon>
        <taxon>Streptophyta</taxon>
        <taxon>Embryophyta</taxon>
        <taxon>Tracheophyta</taxon>
        <taxon>Spermatophyta</taxon>
        <taxon>Pinopsida</taxon>
        <taxon>Pinidae</taxon>
        <taxon>Conifers II</taxon>
        <taxon>Cupressales</taxon>
        <taxon>Taxaceae</taxon>
        <taxon>Taxus</taxon>
    </lineage>
</organism>